<dbReference type="EMBL" id="BARU01016710">
    <property type="protein sequence ID" value="GAH51661.1"/>
    <property type="molecule type" value="Genomic_DNA"/>
</dbReference>
<evidence type="ECO:0000313" key="1">
    <source>
        <dbReference type="EMBL" id="GAH51661.1"/>
    </source>
</evidence>
<feature type="non-terminal residue" evidence="1">
    <location>
        <position position="1"/>
    </location>
</feature>
<organism evidence="1">
    <name type="scientific">marine sediment metagenome</name>
    <dbReference type="NCBI Taxonomy" id="412755"/>
    <lineage>
        <taxon>unclassified sequences</taxon>
        <taxon>metagenomes</taxon>
        <taxon>ecological metagenomes</taxon>
    </lineage>
</organism>
<protein>
    <recommendedName>
        <fullName evidence="2">Glycosyltransferase 2-like domain-containing protein</fullName>
    </recommendedName>
</protein>
<accession>X1G179</accession>
<name>X1G179_9ZZZZ</name>
<evidence type="ECO:0008006" key="2">
    <source>
        <dbReference type="Google" id="ProtNLM"/>
    </source>
</evidence>
<dbReference type="AlphaFoldDB" id="X1G179"/>
<comment type="caution">
    <text evidence="1">The sequence shown here is derived from an EMBL/GenBank/DDBJ whole genome shotgun (WGS) entry which is preliminary data.</text>
</comment>
<gene>
    <name evidence="1" type="ORF">S03H2_27764</name>
</gene>
<sequence>VLGEKTLRITYANNTSAGSQSALRPSKEKREVAQQKEVIQQKETAQNVERQMDFEAQRNSKLTIATSIAPKNLKKQAKAIESWTKLGFDVVSLNCGEEINILQESFPDVKFVQAKRDARNTFGKPFIYFDEFLEYFQENDCEFCGIVNSDIFLIGDKGIISFIQSQARNALVYASRVEIDSLEVLRGEVYEDGFDFFFFHKLLISCFPKSDFCMGVPWWDYWALLIPALEGFQIKKFVTPFAYHIKHSFNWDNEQWIFLAEKCFEYLLGKINENSNANPDNNPWIHLGRMISEYYKETNFPNVPD</sequence>
<feature type="non-terminal residue" evidence="1">
    <location>
        <position position="305"/>
    </location>
</feature>
<proteinExistence type="predicted"/>
<reference evidence="1" key="1">
    <citation type="journal article" date="2014" name="Front. Microbiol.">
        <title>High frequency of phylogenetically diverse reductive dehalogenase-homologous genes in deep subseafloor sedimentary metagenomes.</title>
        <authorList>
            <person name="Kawai M."/>
            <person name="Futagami T."/>
            <person name="Toyoda A."/>
            <person name="Takaki Y."/>
            <person name="Nishi S."/>
            <person name="Hori S."/>
            <person name="Arai W."/>
            <person name="Tsubouchi T."/>
            <person name="Morono Y."/>
            <person name="Uchiyama I."/>
            <person name="Ito T."/>
            <person name="Fujiyama A."/>
            <person name="Inagaki F."/>
            <person name="Takami H."/>
        </authorList>
    </citation>
    <scope>NUCLEOTIDE SEQUENCE</scope>
    <source>
        <strain evidence="1">Expedition CK06-06</strain>
    </source>
</reference>